<evidence type="ECO:0000256" key="3">
    <source>
        <dbReference type="SAM" id="MobiDB-lite"/>
    </source>
</evidence>
<reference evidence="5" key="1">
    <citation type="submission" date="2023-10" db="EMBL/GenBank/DDBJ databases">
        <title>Genome assembly of Pristionchus species.</title>
        <authorList>
            <person name="Yoshida K."/>
            <person name="Sommer R.J."/>
        </authorList>
    </citation>
    <scope>NUCLEOTIDE SEQUENCE</scope>
    <source>
        <strain evidence="5">RS0144</strain>
    </source>
</reference>
<dbReference type="PROSITE" id="PS00028">
    <property type="entry name" value="ZINC_FINGER_C2H2_1"/>
    <property type="match status" value="1"/>
</dbReference>
<feature type="coiled-coil region" evidence="2">
    <location>
        <begin position="625"/>
        <end position="653"/>
    </location>
</feature>
<dbReference type="PROSITE" id="PS50157">
    <property type="entry name" value="ZINC_FINGER_C2H2_2"/>
    <property type="match status" value="1"/>
</dbReference>
<feature type="compositionally biased region" description="Low complexity" evidence="3">
    <location>
        <begin position="319"/>
        <end position="330"/>
    </location>
</feature>
<feature type="compositionally biased region" description="Acidic residues" evidence="3">
    <location>
        <begin position="332"/>
        <end position="345"/>
    </location>
</feature>
<dbReference type="Proteomes" id="UP001432027">
    <property type="component" value="Unassembled WGS sequence"/>
</dbReference>
<dbReference type="AlphaFoldDB" id="A0AAV5SNV4"/>
<accession>A0AAV5SNV4</accession>
<dbReference type="Gene3D" id="3.30.160.60">
    <property type="entry name" value="Classic Zinc Finger"/>
    <property type="match status" value="1"/>
</dbReference>
<evidence type="ECO:0000256" key="1">
    <source>
        <dbReference type="PROSITE-ProRule" id="PRU00042"/>
    </source>
</evidence>
<dbReference type="InterPro" id="IPR013087">
    <property type="entry name" value="Znf_C2H2_type"/>
</dbReference>
<keyword evidence="1" id="KW-0479">Metal-binding</keyword>
<keyword evidence="2" id="KW-0175">Coiled coil</keyword>
<name>A0AAV5SNV4_9BILA</name>
<sequence length="657" mass="71809">FQISPTRNRLRAHPHHVAALSALPYSSYRTQHPTTVFISMDPALLSYLTTQQMLGQQFGFPLLQTGAVPMTVQAPSLLQPAASTQLISIDQYFKPATIPTTASPDLLLQLLNNNSFGAVSMAPQVPVSAPPVMMKQQPLPTPQASFLSLFEQLVAAQQATTMQHTPLFVDHASSFAALSVQQQQQRLSVSSAPPLNFGALINQPTTVLPPTTTVHAQPTVLRPQANVLGTSRLAPVITIESPETTPPRSAFRPASAFAAAAVAAADRHPAVAAAMATPTPKAAAAVCPPTPHPTPVKQEVCSPVKSSHSEPTRSWLTPEAAAVASTSKSSSVDEEAESIMSGEEEERCRPEDVFAGRQRRADHIAFHRKMKSLLKSLRGADLVCKLCSVKVDRHDNAFKTHIAEHAEHGANQLECRYCGYETPSRVEMNIHMGERHPNGSERAYTDKRDHLKMIEIMYECFSKAPRLYKTQTAKKDPALVKPRMTRKRRLAADDAAAAATSAAPAADAAEETTTTAEPFEMTIVRFCTESVSKEVECACGDEVPLNPSALLSHVKTLHARYRCSDCGDVLDSPDAARTHTTRMHGGDARTFAARLVDHLIVRDMQQRFMTCFIRKEPGLGKTHSVKVLQNEMDEELEKEVRKEKEIKKEIKEEPADA</sequence>
<protein>
    <recommendedName>
        <fullName evidence="4">C2H2-type domain-containing protein</fullName>
    </recommendedName>
</protein>
<feature type="region of interest" description="Disordered" evidence="3">
    <location>
        <begin position="293"/>
        <end position="350"/>
    </location>
</feature>
<organism evidence="5 6">
    <name type="scientific">Pristionchus entomophagus</name>
    <dbReference type="NCBI Taxonomy" id="358040"/>
    <lineage>
        <taxon>Eukaryota</taxon>
        <taxon>Metazoa</taxon>
        <taxon>Ecdysozoa</taxon>
        <taxon>Nematoda</taxon>
        <taxon>Chromadorea</taxon>
        <taxon>Rhabditida</taxon>
        <taxon>Rhabditina</taxon>
        <taxon>Diplogasteromorpha</taxon>
        <taxon>Diplogasteroidea</taxon>
        <taxon>Neodiplogasteridae</taxon>
        <taxon>Pristionchus</taxon>
    </lineage>
</organism>
<proteinExistence type="predicted"/>
<evidence type="ECO:0000256" key="2">
    <source>
        <dbReference type="SAM" id="Coils"/>
    </source>
</evidence>
<comment type="caution">
    <text evidence="5">The sequence shown here is derived from an EMBL/GenBank/DDBJ whole genome shotgun (WGS) entry which is preliminary data.</text>
</comment>
<keyword evidence="1" id="KW-0863">Zinc-finger</keyword>
<keyword evidence="1" id="KW-0862">Zinc</keyword>
<dbReference type="EMBL" id="BTSX01000002">
    <property type="protein sequence ID" value="GMS82288.1"/>
    <property type="molecule type" value="Genomic_DNA"/>
</dbReference>
<feature type="domain" description="C2H2-type" evidence="4">
    <location>
        <begin position="561"/>
        <end position="589"/>
    </location>
</feature>
<dbReference type="SMART" id="SM00355">
    <property type="entry name" value="ZnF_C2H2"/>
    <property type="match status" value="3"/>
</dbReference>
<gene>
    <name evidence="5" type="ORF">PENTCL1PPCAC_4463</name>
</gene>
<evidence type="ECO:0000313" key="6">
    <source>
        <dbReference type="Proteomes" id="UP001432027"/>
    </source>
</evidence>
<evidence type="ECO:0000259" key="4">
    <source>
        <dbReference type="PROSITE" id="PS50157"/>
    </source>
</evidence>
<dbReference type="GO" id="GO:0008270">
    <property type="term" value="F:zinc ion binding"/>
    <property type="evidence" value="ECO:0007669"/>
    <property type="project" value="UniProtKB-KW"/>
</dbReference>
<evidence type="ECO:0000313" key="5">
    <source>
        <dbReference type="EMBL" id="GMS82288.1"/>
    </source>
</evidence>
<feature type="region of interest" description="Disordered" evidence="3">
    <location>
        <begin position="484"/>
        <end position="514"/>
    </location>
</feature>
<keyword evidence="6" id="KW-1185">Reference proteome</keyword>
<feature type="non-terminal residue" evidence="5">
    <location>
        <position position="1"/>
    </location>
</feature>
<feature type="compositionally biased region" description="Low complexity" evidence="3">
    <location>
        <begin position="493"/>
        <end position="514"/>
    </location>
</feature>